<evidence type="ECO:0000313" key="2">
    <source>
        <dbReference type="Proteomes" id="UP000095751"/>
    </source>
</evidence>
<proteinExistence type="predicted"/>
<dbReference type="InParanoid" id="A0A1E7EJY5"/>
<name>A0A1E7EJY5_9STRA</name>
<evidence type="ECO:0008006" key="3">
    <source>
        <dbReference type="Google" id="ProtNLM"/>
    </source>
</evidence>
<evidence type="ECO:0000313" key="1">
    <source>
        <dbReference type="EMBL" id="OEU06220.1"/>
    </source>
</evidence>
<dbReference type="EMBL" id="KV784419">
    <property type="protein sequence ID" value="OEU06220.1"/>
    <property type="molecule type" value="Genomic_DNA"/>
</dbReference>
<dbReference type="GO" id="GO:0006629">
    <property type="term" value="P:lipid metabolic process"/>
    <property type="evidence" value="ECO:0007669"/>
    <property type="project" value="InterPro"/>
</dbReference>
<dbReference type="AlphaFoldDB" id="A0A1E7EJY5"/>
<gene>
    <name evidence="1" type="ORF">FRACYDRAFT_255557</name>
</gene>
<sequence>MSSSLNEDEKDVNQFYSLRKVLGIDDDDNGNDIIDNNDSSSSNKFPDIVGHRGCLYEELENTREGFLKCNEMGCDSIELDVFKIYTNNNNSSSSDNNNSENVNHKSNGSTSEIIVFHGGGTDESNPGDLSDYCGLEGSILDYDSIKDIQKLKFNTNHKELKCPIDKIENGIIPTLRQVLLDTKEYNSEQHRNRTGGGEIIIIHQI</sequence>
<dbReference type="Gene3D" id="3.20.20.190">
    <property type="entry name" value="Phosphatidylinositol (PI) phosphodiesterase"/>
    <property type="match status" value="1"/>
</dbReference>
<dbReference type="GO" id="GO:0008081">
    <property type="term" value="F:phosphoric diester hydrolase activity"/>
    <property type="evidence" value="ECO:0007669"/>
    <property type="project" value="InterPro"/>
</dbReference>
<dbReference type="SUPFAM" id="SSF51695">
    <property type="entry name" value="PLC-like phosphodiesterases"/>
    <property type="match status" value="1"/>
</dbReference>
<accession>A0A1E7EJY5</accession>
<keyword evidence="2" id="KW-1185">Reference proteome</keyword>
<protein>
    <recommendedName>
        <fullName evidence="3">GP-PDE domain-containing protein</fullName>
    </recommendedName>
</protein>
<dbReference type="OrthoDB" id="197419at2759"/>
<dbReference type="Proteomes" id="UP000095751">
    <property type="component" value="Unassembled WGS sequence"/>
</dbReference>
<dbReference type="KEGG" id="fcy:FRACYDRAFT_255557"/>
<reference evidence="1 2" key="1">
    <citation type="submission" date="2016-09" db="EMBL/GenBank/DDBJ databases">
        <title>Extensive genetic diversity and differential bi-allelic expression allows diatom success in the polar Southern Ocean.</title>
        <authorList>
            <consortium name="DOE Joint Genome Institute"/>
            <person name="Mock T."/>
            <person name="Otillar R.P."/>
            <person name="Strauss J."/>
            <person name="Dupont C."/>
            <person name="Frickenhaus S."/>
            <person name="Maumus F."/>
            <person name="Mcmullan M."/>
            <person name="Sanges R."/>
            <person name="Schmutz J."/>
            <person name="Toseland A."/>
            <person name="Valas R."/>
            <person name="Veluchamy A."/>
            <person name="Ward B.J."/>
            <person name="Allen A."/>
            <person name="Barry K."/>
            <person name="Falciatore A."/>
            <person name="Ferrante M."/>
            <person name="Fortunato A.E."/>
            <person name="Gloeckner G."/>
            <person name="Gruber A."/>
            <person name="Hipkin R."/>
            <person name="Janech M."/>
            <person name="Kroth P."/>
            <person name="Leese F."/>
            <person name="Lindquist E."/>
            <person name="Lyon B.R."/>
            <person name="Martin J."/>
            <person name="Mayer C."/>
            <person name="Parker M."/>
            <person name="Quesneville H."/>
            <person name="Raymond J."/>
            <person name="Uhlig C."/>
            <person name="Valentin K.U."/>
            <person name="Worden A.Z."/>
            <person name="Armbrust E.V."/>
            <person name="Bowler C."/>
            <person name="Green B."/>
            <person name="Moulton V."/>
            <person name="Van Oosterhout C."/>
            <person name="Grigoriev I."/>
        </authorList>
    </citation>
    <scope>NUCLEOTIDE SEQUENCE [LARGE SCALE GENOMIC DNA]</scope>
    <source>
        <strain evidence="1 2">CCMP1102</strain>
    </source>
</reference>
<organism evidence="1 2">
    <name type="scientific">Fragilariopsis cylindrus CCMP1102</name>
    <dbReference type="NCBI Taxonomy" id="635003"/>
    <lineage>
        <taxon>Eukaryota</taxon>
        <taxon>Sar</taxon>
        <taxon>Stramenopiles</taxon>
        <taxon>Ochrophyta</taxon>
        <taxon>Bacillariophyta</taxon>
        <taxon>Bacillariophyceae</taxon>
        <taxon>Bacillariophycidae</taxon>
        <taxon>Bacillariales</taxon>
        <taxon>Bacillariaceae</taxon>
        <taxon>Fragilariopsis</taxon>
    </lineage>
</organism>
<dbReference type="InterPro" id="IPR017946">
    <property type="entry name" value="PLC-like_Pdiesterase_TIM-brl"/>
</dbReference>